<dbReference type="InterPro" id="IPR036278">
    <property type="entry name" value="Sialidase_sf"/>
</dbReference>
<protein>
    <recommendedName>
        <fullName evidence="3">Exo-alpha-sialidase</fullName>
    </recommendedName>
</protein>
<name>A0ABY8EHY0_9FIRM</name>
<dbReference type="SUPFAM" id="SSF50939">
    <property type="entry name" value="Sialidases"/>
    <property type="match status" value="1"/>
</dbReference>
<evidence type="ECO:0000313" key="1">
    <source>
        <dbReference type="EMBL" id="WFD11399.1"/>
    </source>
</evidence>
<gene>
    <name evidence="1" type="ORF">P4S50_04800</name>
</gene>
<dbReference type="RefSeq" id="WP_277733439.1">
    <property type="nucleotide sequence ID" value="NZ_CP120733.1"/>
</dbReference>
<keyword evidence="2" id="KW-1185">Reference proteome</keyword>
<proteinExistence type="predicted"/>
<organism evidence="1 2">
    <name type="scientific">Tepidibacter hydrothermalis</name>
    <dbReference type="NCBI Taxonomy" id="3036126"/>
    <lineage>
        <taxon>Bacteria</taxon>
        <taxon>Bacillati</taxon>
        <taxon>Bacillota</taxon>
        <taxon>Clostridia</taxon>
        <taxon>Peptostreptococcales</taxon>
        <taxon>Peptostreptococcaceae</taxon>
        <taxon>Tepidibacter</taxon>
    </lineage>
</organism>
<dbReference type="Proteomes" id="UP001222800">
    <property type="component" value="Chromosome"/>
</dbReference>
<accession>A0ABY8EHY0</accession>
<evidence type="ECO:0000313" key="2">
    <source>
        <dbReference type="Proteomes" id="UP001222800"/>
    </source>
</evidence>
<dbReference type="EMBL" id="CP120733">
    <property type="protein sequence ID" value="WFD11399.1"/>
    <property type="molecule type" value="Genomic_DNA"/>
</dbReference>
<evidence type="ECO:0008006" key="3">
    <source>
        <dbReference type="Google" id="ProtNLM"/>
    </source>
</evidence>
<sequence>MGFINCINTVARKSNGNIMTFYQKDNNLYLIECEYKSGWNEPKEIINDICDNQFNIQIDKEDNMYGIVSRKNGEVLYFYTNEDDNIEYKKLFEYDSKKYILRYPNIKKLDQNLHIIYYLQDISDRKIWAMFSHYFDGENWIEGNVDFVVSYPVINPFIVSDSEGTLNICYFNIVNGVEEIFTSRFNYSAKSWTKPLQLTNTNNKKIYLNTLQDKMNICHITWSEFVNGNLVVKYTNGYLKEGFINECNVKSLSEQSNCSFPTLIKTGKALWCIWTQMNKLYNCYSFDYGKTWSEPDIDDQSIENDFIRYKFISNNSQDLNNFKLDTTFGTNYPRISFIGFKNLNK</sequence>
<reference evidence="1 2" key="1">
    <citation type="submission" date="2023-03" db="EMBL/GenBank/DDBJ databases">
        <title>Complete genome sequence of Tepidibacter sp. SWIR-1, isolated from a deep-sea hydrothermal vent.</title>
        <authorList>
            <person name="Li X."/>
        </authorList>
    </citation>
    <scope>NUCLEOTIDE SEQUENCE [LARGE SCALE GENOMIC DNA]</scope>
    <source>
        <strain evidence="1 2">SWIR-1</strain>
    </source>
</reference>